<feature type="region of interest" description="Disordered" evidence="1">
    <location>
        <begin position="112"/>
        <end position="155"/>
    </location>
</feature>
<sequence length="236" mass="27107">MLFEKPPKAVCNVKVQGCHNVPCNSCFLQFKEHRCVPLDVDAHAIFDRIMRTKHEGHIDKFLQQRGWFLEDLEEALARIPKPHVTQTYSCTSPTAESTAWLENMPVFVSLANPPDNATVESSETTRSPTVESVTSSYDDDEHIARSPGTHTYPVPTTYVNETVRSQGSVNSGNPYNSKYYARPGKLHEQSAPHYEEWITYERVERSVVSRRTPRRKEIKRAVYDLLDGLRNRRSYH</sequence>
<reference evidence="2 3" key="1">
    <citation type="journal article" date="2014" name="BMC Genomics">
        <title>Genome sequencing of four Aureobasidium pullulans varieties: biotechnological potential, stress tolerance, and description of new species.</title>
        <authorList>
            <person name="Gostin Ar C."/>
            <person name="Ohm R.A."/>
            <person name="Kogej T."/>
            <person name="Sonjak S."/>
            <person name="Turk M."/>
            <person name="Zajc J."/>
            <person name="Zalar P."/>
            <person name="Grube M."/>
            <person name="Sun H."/>
            <person name="Han J."/>
            <person name="Sharma A."/>
            <person name="Chiniquy J."/>
            <person name="Ngan C.Y."/>
            <person name="Lipzen A."/>
            <person name="Barry K."/>
            <person name="Grigoriev I.V."/>
            <person name="Gunde-Cimerman N."/>
        </authorList>
    </citation>
    <scope>NUCLEOTIDE SEQUENCE [LARGE SCALE GENOMIC DNA]</scope>
    <source>
        <strain evidence="2 3">EXF-150</strain>
    </source>
</reference>
<dbReference type="HOGENOM" id="CLU_1175211_0_0_1"/>
<feature type="compositionally biased region" description="Polar residues" evidence="1">
    <location>
        <begin position="118"/>
        <end position="136"/>
    </location>
</feature>
<evidence type="ECO:0000313" key="3">
    <source>
        <dbReference type="Proteomes" id="UP000030706"/>
    </source>
</evidence>
<gene>
    <name evidence="2" type="ORF">M438DRAFT_338948</name>
</gene>
<dbReference type="Proteomes" id="UP000030706">
    <property type="component" value="Unassembled WGS sequence"/>
</dbReference>
<dbReference type="GeneID" id="40746477"/>
<dbReference type="EMBL" id="KL584998">
    <property type="protein sequence ID" value="KEQ80411.1"/>
    <property type="molecule type" value="Genomic_DNA"/>
</dbReference>
<keyword evidence="3" id="KW-1185">Reference proteome</keyword>
<protein>
    <submittedName>
        <fullName evidence="2">Uncharacterized protein</fullName>
    </submittedName>
</protein>
<dbReference type="RefSeq" id="XP_029756598.1">
    <property type="nucleotide sequence ID" value="XM_029904171.1"/>
</dbReference>
<evidence type="ECO:0000256" key="1">
    <source>
        <dbReference type="SAM" id="MobiDB-lite"/>
    </source>
</evidence>
<organism evidence="2 3">
    <name type="scientific">Aureobasidium pullulans EXF-150</name>
    <dbReference type="NCBI Taxonomy" id="1043002"/>
    <lineage>
        <taxon>Eukaryota</taxon>
        <taxon>Fungi</taxon>
        <taxon>Dikarya</taxon>
        <taxon>Ascomycota</taxon>
        <taxon>Pezizomycotina</taxon>
        <taxon>Dothideomycetes</taxon>
        <taxon>Dothideomycetidae</taxon>
        <taxon>Dothideales</taxon>
        <taxon>Saccotheciaceae</taxon>
        <taxon>Aureobasidium</taxon>
    </lineage>
</organism>
<proteinExistence type="predicted"/>
<name>A0A074Y0H5_AURPU</name>
<evidence type="ECO:0000313" key="2">
    <source>
        <dbReference type="EMBL" id="KEQ80411.1"/>
    </source>
</evidence>
<accession>A0A074Y0H5</accession>
<dbReference type="AlphaFoldDB" id="A0A074Y0H5"/>